<keyword evidence="1" id="KW-0732">Signal</keyword>
<evidence type="ECO:0000256" key="1">
    <source>
        <dbReference type="SAM" id="SignalP"/>
    </source>
</evidence>
<proteinExistence type="predicted"/>
<dbReference type="Proteomes" id="UP000196531">
    <property type="component" value="Unassembled WGS sequence"/>
</dbReference>
<sequence length="370" mass="41110">MKFLSAAFILFYSLNCLSYSGMDEISIHGFAQFGYARSDSSTLFVDNIKSQNNFVDNSKVGISFQRQFTQQWDVLFQFLSEPEEGEMKLKVDLAQATWRPNSSVAVKVGRVRLPIWMISDYFDVGVLYPWVRPPSEVYDTQPGTSIYGGDIGYSFAMGSTAFDLNVYGGGAKFVAKGNTEVIGDINNILGVSLSGRYKFLTVRGSYAQGSFTSTITSDATDSLGTKIPNVGTVETKVRTDFNLGNAKFISLGFKSEWRNTLLMGEYASESSDSELLRDLDAYYLTAGYYFFDKKYLLHLTHSEITKRDSTQTILTGTQESLIVGANHAVNDFIVLKLEWQRIKPDGVGTFQVDPGTRPVKVWGGSISMAF</sequence>
<dbReference type="AlphaFoldDB" id="A0A1Y5F930"/>
<gene>
    <name evidence="2" type="ORF">A9Q84_13290</name>
</gene>
<dbReference type="SUPFAM" id="SSF56935">
    <property type="entry name" value="Porins"/>
    <property type="match status" value="1"/>
</dbReference>
<dbReference type="EMBL" id="MAAO01000006">
    <property type="protein sequence ID" value="OUR97294.1"/>
    <property type="molecule type" value="Genomic_DNA"/>
</dbReference>
<protein>
    <recommendedName>
        <fullName evidence="4">Porin domain-containing protein</fullName>
    </recommendedName>
</protein>
<evidence type="ECO:0000313" key="3">
    <source>
        <dbReference type="Proteomes" id="UP000196531"/>
    </source>
</evidence>
<comment type="caution">
    <text evidence="2">The sequence shown here is derived from an EMBL/GenBank/DDBJ whole genome shotgun (WGS) entry which is preliminary data.</text>
</comment>
<accession>A0A1Y5F930</accession>
<evidence type="ECO:0008006" key="4">
    <source>
        <dbReference type="Google" id="ProtNLM"/>
    </source>
</evidence>
<organism evidence="2 3">
    <name type="scientific">Halobacteriovorax marinus</name>
    <dbReference type="NCBI Taxonomy" id="97084"/>
    <lineage>
        <taxon>Bacteria</taxon>
        <taxon>Pseudomonadati</taxon>
        <taxon>Bdellovibrionota</taxon>
        <taxon>Bacteriovoracia</taxon>
        <taxon>Bacteriovoracales</taxon>
        <taxon>Halobacteriovoraceae</taxon>
        <taxon>Halobacteriovorax</taxon>
    </lineage>
</organism>
<dbReference type="InterPro" id="IPR023614">
    <property type="entry name" value="Porin_dom_sf"/>
</dbReference>
<dbReference type="Gene3D" id="2.40.160.10">
    <property type="entry name" value="Porin"/>
    <property type="match status" value="1"/>
</dbReference>
<name>A0A1Y5F930_9BACT</name>
<feature type="signal peptide" evidence="1">
    <location>
        <begin position="1"/>
        <end position="18"/>
    </location>
</feature>
<reference evidence="3" key="1">
    <citation type="journal article" date="2017" name="Proc. Natl. Acad. Sci. U.S.A.">
        <title>Simulation of Deepwater Horizon oil plume reveals substrate specialization within a complex community of hydrocarbon-degraders.</title>
        <authorList>
            <person name="Hu P."/>
            <person name="Dubinsky E.A."/>
            <person name="Probst A.J."/>
            <person name="Wang J."/>
            <person name="Sieber C.M.K."/>
            <person name="Tom L.M."/>
            <person name="Gardinali P."/>
            <person name="Banfield J.F."/>
            <person name="Atlas R.M."/>
            <person name="Andersen G.L."/>
        </authorList>
    </citation>
    <scope>NUCLEOTIDE SEQUENCE [LARGE SCALE GENOMIC DNA]</scope>
</reference>
<feature type="chain" id="PRO_5012825270" description="Porin domain-containing protein" evidence="1">
    <location>
        <begin position="19"/>
        <end position="370"/>
    </location>
</feature>
<evidence type="ECO:0000313" key="2">
    <source>
        <dbReference type="EMBL" id="OUR97294.1"/>
    </source>
</evidence>